<evidence type="ECO:0000313" key="4">
    <source>
        <dbReference type="Proteomes" id="UP000633219"/>
    </source>
</evidence>
<gene>
    <name evidence="3" type="ORF">JJB09_12955</name>
</gene>
<dbReference type="Pfam" id="PF07885">
    <property type="entry name" value="Ion_trans_2"/>
    <property type="match status" value="1"/>
</dbReference>
<feature type="transmembrane region" description="Helical" evidence="1">
    <location>
        <begin position="43"/>
        <end position="71"/>
    </location>
</feature>
<feature type="transmembrane region" description="Helical" evidence="1">
    <location>
        <begin position="6"/>
        <end position="31"/>
    </location>
</feature>
<dbReference type="InterPro" id="IPR013099">
    <property type="entry name" value="K_chnl_dom"/>
</dbReference>
<keyword evidence="1" id="KW-0812">Transmembrane</keyword>
<comment type="caution">
    <text evidence="3">The sequence shown here is derived from an EMBL/GenBank/DDBJ whole genome shotgun (WGS) entry which is preliminary data.</text>
</comment>
<organism evidence="3 4">
    <name type="scientific">Rhizobium setariae</name>
    <dbReference type="NCBI Taxonomy" id="2801340"/>
    <lineage>
        <taxon>Bacteria</taxon>
        <taxon>Pseudomonadati</taxon>
        <taxon>Pseudomonadota</taxon>
        <taxon>Alphaproteobacteria</taxon>
        <taxon>Hyphomicrobiales</taxon>
        <taxon>Rhizobiaceae</taxon>
        <taxon>Rhizobium/Agrobacterium group</taxon>
        <taxon>Rhizobium</taxon>
    </lineage>
</organism>
<feature type="transmembrane region" description="Helical" evidence="1">
    <location>
        <begin position="83"/>
        <end position="102"/>
    </location>
</feature>
<proteinExistence type="predicted"/>
<feature type="domain" description="Potassium channel" evidence="2">
    <location>
        <begin position="65"/>
        <end position="133"/>
    </location>
</feature>
<keyword evidence="3" id="KW-0813">Transport</keyword>
<reference evidence="3" key="1">
    <citation type="submission" date="2021-01" db="EMBL/GenBank/DDBJ databases">
        <title>Rhizobium sp. strain KVB221 16S ribosomal RNA gene Genome sequencing and assembly.</title>
        <authorList>
            <person name="Kang M."/>
        </authorList>
    </citation>
    <scope>NUCLEOTIDE SEQUENCE</scope>
    <source>
        <strain evidence="3">KVB221</strain>
    </source>
</reference>
<dbReference type="GO" id="GO:0034220">
    <property type="term" value="P:monoatomic ion transmembrane transport"/>
    <property type="evidence" value="ECO:0007669"/>
    <property type="project" value="UniProtKB-KW"/>
</dbReference>
<name>A0A937CMN7_9HYPH</name>
<evidence type="ECO:0000259" key="2">
    <source>
        <dbReference type="Pfam" id="PF07885"/>
    </source>
</evidence>
<dbReference type="AlphaFoldDB" id="A0A937CMN7"/>
<dbReference type="SUPFAM" id="SSF81324">
    <property type="entry name" value="Voltage-gated potassium channels"/>
    <property type="match status" value="1"/>
</dbReference>
<sequence length="147" mass="16090">MIVVIGVGLLAMAACLAFQALASVLAVRYFVRAMKQSTGRRRWLSVFLQFSTMMSLLMLGNIVQVAFWAWLYGALGAFDDFQTAMYFSGVTFTSLGYGDVVLDGRVRMLAPLQAANGLMMFGITTALFVAFVQLAIGRWTAAHPKSK</sequence>
<dbReference type="Proteomes" id="UP000633219">
    <property type="component" value="Unassembled WGS sequence"/>
</dbReference>
<dbReference type="EMBL" id="JAEQNC010000006">
    <property type="protein sequence ID" value="MBL0372936.1"/>
    <property type="molecule type" value="Genomic_DNA"/>
</dbReference>
<keyword evidence="3" id="KW-0406">Ion transport</keyword>
<protein>
    <submittedName>
        <fullName evidence="3">Two pore domain potassium channel family protein</fullName>
    </submittedName>
</protein>
<dbReference type="RefSeq" id="WP_201658509.1">
    <property type="nucleotide sequence ID" value="NZ_JAEQNC010000006.1"/>
</dbReference>
<keyword evidence="4" id="KW-1185">Reference proteome</keyword>
<accession>A0A937CMN7</accession>
<feature type="transmembrane region" description="Helical" evidence="1">
    <location>
        <begin position="114"/>
        <end position="136"/>
    </location>
</feature>
<evidence type="ECO:0000313" key="3">
    <source>
        <dbReference type="EMBL" id="MBL0372936.1"/>
    </source>
</evidence>
<dbReference type="Gene3D" id="1.10.287.70">
    <property type="match status" value="1"/>
</dbReference>
<keyword evidence="1" id="KW-1133">Transmembrane helix</keyword>
<evidence type="ECO:0000256" key="1">
    <source>
        <dbReference type="SAM" id="Phobius"/>
    </source>
</evidence>
<keyword evidence="3" id="KW-0407">Ion channel</keyword>
<keyword evidence="1" id="KW-0472">Membrane</keyword>